<keyword evidence="3" id="KW-1185">Reference proteome</keyword>
<dbReference type="AlphaFoldDB" id="A0A6A4N5N6"/>
<keyword evidence="1" id="KW-0472">Membrane</keyword>
<protein>
    <submittedName>
        <fullName evidence="2">Uncharacterized protein</fullName>
    </submittedName>
</protein>
<dbReference type="Proteomes" id="UP000447434">
    <property type="component" value="Chromosome 23"/>
</dbReference>
<dbReference type="EMBL" id="WOCE01000023">
    <property type="protein sequence ID" value="KAE9587593.1"/>
    <property type="molecule type" value="Genomic_DNA"/>
</dbReference>
<organism evidence="2 3">
    <name type="scientific">Lupinus albus</name>
    <name type="common">White lupine</name>
    <name type="synonym">Lupinus termis</name>
    <dbReference type="NCBI Taxonomy" id="3870"/>
    <lineage>
        <taxon>Eukaryota</taxon>
        <taxon>Viridiplantae</taxon>
        <taxon>Streptophyta</taxon>
        <taxon>Embryophyta</taxon>
        <taxon>Tracheophyta</taxon>
        <taxon>Spermatophyta</taxon>
        <taxon>Magnoliopsida</taxon>
        <taxon>eudicotyledons</taxon>
        <taxon>Gunneridae</taxon>
        <taxon>Pentapetalae</taxon>
        <taxon>rosids</taxon>
        <taxon>fabids</taxon>
        <taxon>Fabales</taxon>
        <taxon>Fabaceae</taxon>
        <taxon>Papilionoideae</taxon>
        <taxon>50 kb inversion clade</taxon>
        <taxon>genistoids sensu lato</taxon>
        <taxon>core genistoids</taxon>
        <taxon>Genisteae</taxon>
        <taxon>Lupinus</taxon>
    </lineage>
</organism>
<sequence>MIDIVVCSIHRLHHPYLIVNSMCGSVPQHCHLSVNWFGHFFQNWLGIHAICSMCLWCGHLFFNGCNIFQNSHFLSMIPFLLLLSYFFQNILLNFVLL</sequence>
<accession>A0A6A4N5N6</accession>
<proteinExistence type="predicted"/>
<feature type="transmembrane region" description="Helical" evidence="1">
    <location>
        <begin position="74"/>
        <end position="96"/>
    </location>
</feature>
<evidence type="ECO:0000313" key="2">
    <source>
        <dbReference type="EMBL" id="KAE9587593.1"/>
    </source>
</evidence>
<feature type="transmembrane region" description="Helical" evidence="1">
    <location>
        <begin position="41"/>
        <end position="62"/>
    </location>
</feature>
<evidence type="ECO:0000256" key="1">
    <source>
        <dbReference type="SAM" id="Phobius"/>
    </source>
</evidence>
<comment type="caution">
    <text evidence="2">The sequence shown here is derived from an EMBL/GenBank/DDBJ whole genome shotgun (WGS) entry which is preliminary data.</text>
</comment>
<evidence type="ECO:0000313" key="3">
    <source>
        <dbReference type="Proteomes" id="UP000447434"/>
    </source>
</evidence>
<gene>
    <name evidence="2" type="ORF">Lalb_Chr23g0275551</name>
</gene>
<name>A0A6A4N5N6_LUPAL</name>
<keyword evidence="1" id="KW-0812">Transmembrane</keyword>
<keyword evidence="1" id="KW-1133">Transmembrane helix</keyword>
<reference evidence="3" key="1">
    <citation type="journal article" date="2020" name="Nat. Commun.">
        <title>Genome sequence of the cluster root forming white lupin.</title>
        <authorList>
            <person name="Hufnagel B."/>
            <person name="Marques A."/>
            <person name="Soriano A."/>
            <person name="Marques L."/>
            <person name="Divol F."/>
            <person name="Doumas P."/>
            <person name="Sallet E."/>
            <person name="Mancinotti D."/>
            <person name="Carrere S."/>
            <person name="Marande W."/>
            <person name="Arribat S."/>
            <person name="Keller J."/>
            <person name="Huneau C."/>
            <person name="Blein T."/>
            <person name="Aime D."/>
            <person name="Laguerre M."/>
            <person name="Taylor J."/>
            <person name="Schubert V."/>
            <person name="Nelson M."/>
            <person name="Geu-Flores F."/>
            <person name="Crespi M."/>
            <person name="Gallardo-Guerrero K."/>
            <person name="Delaux P.-M."/>
            <person name="Salse J."/>
            <person name="Berges H."/>
            <person name="Guyot R."/>
            <person name="Gouzy J."/>
            <person name="Peret B."/>
        </authorList>
    </citation>
    <scope>NUCLEOTIDE SEQUENCE [LARGE SCALE GENOMIC DNA]</scope>
    <source>
        <strain evidence="3">cv. Amiga</strain>
    </source>
</reference>